<name>A0A6C0JFI7_9ZZZZ</name>
<organism evidence="1">
    <name type="scientific">viral metagenome</name>
    <dbReference type="NCBI Taxonomy" id="1070528"/>
    <lineage>
        <taxon>unclassified sequences</taxon>
        <taxon>metagenomes</taxon>
        <taxon>organismal metagenomes</taxon>
    </lineage>
</organism>
<accession>A0A6C0JFI7</accession>
<protein>
    <submittedName>
        <fullName evidence="1">Uncharacterized protein</fullName>
    </submittedName>
</protein>
<dbReference type="EMBL" id="MN740396">
    <property type="protein sequence ID" value="QHU04359.1"/>
    <property type="molecule type" value="Genomic_DNA"/>
</dbReference>
<evidence type="ECO:0000313" key="1">
    <source>
        <dbReference type="EMBL" id="QHU04359.1"/>
    </source>
</evidence>
<sequence length="183" mass="21247">MNYANMNNVNNMKSECVSEIHNTTNRRIYDRNVPSQMLQQYVDVRPVMTKYSYLPIVDPRKEVDVRMKQYPTFNPHTVFNPGNTQSPWSGFASNINTESELRNQIYALQKCSQAVYVPNSNSDLYTYSFKPNMNESGNFNQHELLFKTDNFSCFNPNPNSNIVGAYMFSNPTRAQIKDLQEIQ</sequence>
<dbReference type="AlphaFoldDB" id="A0A6C0JFI7"/>
<proteinExistence type="predicted"/>
<reference evidence="1" key="1">
    <citation type="journal article" date="2020" name="Nature">
        <title>Giant virus diversity and host interactions through global metagenomics.</title>
        <authorList>
            <person name="Schulz F."/>
            <person name="Roux S."/>
            <person name="Paez-Espino D."/>
            <person name="Jungbluth S."/>
            <person name="Walsh D.A."/>
            <person name="Denef V.J."/>
            <person name="McMahon K.D."/>
            <person name="Konstantinidis K.T."/>
            <person name="Eloe-Fadrosh E.A."/>
            <person name="Kyrpides N.C."/>
            <person name="Woyke T."/>
        </authorList>
    </citation>
    <scope>NUCLEOTIDE SEQUENCE</scope>
    <source>
        <strain evidence="1">GVMAG-M-3300027708-39</strain>
    </source>
</reference>